<evidence type="ECO:0000256" key="1">
    <source>
        <dbReference type="SAM" id="Phobius"/>
    </source>
</evidence>
<accession>A0A119HFE9</accession>
<name>A0A119HFE9_9BURK</name>
<feature type="transmembrane region" description="Helical" evidence="1">
    <location>
        <begin position="43"/>
        <end position="68"/>
    </location>
</feature>
<organism evidence="2 3">
    <name type="scientific">Burkholderia ubonensis</name>
    <dbReference type="NCBI Taxonomy" id="101571"/>
    <lineage>
        <taxon>Bacteria</taxon>
        <taxon>Pseudomonadati</taxon>
        <taxon>Pseudomonadota</taxon>
        <taxon>Betaproteobacteria</taxon>
        <taxon>Burkholderiales</taxon>
        <taxon>Burkholderiaceae</taxon>
        <taxon>Burkholderia</taxon>
        <taxon>Burkholderia cepacia complex</taxon>
    </lineage>
</organism>
<keyword evidence="1" id="KW-0812">Transmembrane</keyword>
<gene>
    <name evidence="2" type="ORF">WL29_20875</name>
</gene>
<feature type="transmembrane region" description="Helical" evidence="1">
    <location>
        <begin position="80"/>
        <end position="99"/>
    </location>
</feature>
<evidence type="ECO:0000313" key="3">
    <source>
        <dbReference type="Proteomes" id="UP000060630"/>
    </source>
</evidence>
<keyword evidence="1" id="KW-1133">Transmembrane helix</keyword>
<sequence>MRNPFKNVVAPLILKVDFTDPYWNVSAVQARCWLGGAVAADLLVQWIAGLPNLYTVLASLLTIAIFWALPRRLAGAVGGLYVAQALVSLPVVTAAGMVSRNAAEIAGVAWSAWCMFALVRLILGYIRTPKALM</sequence>
<keyword evidence="1" id="KW-0472">Membrane</keyword>
<proteinExistence type="predicted"/>
<evidence type="ECO:0000313" key="2">
    <source>
        <dbReference type="EMBL" id="KWA83821.1"/>
    </source>
</evidence>
<dbReference type="AlphaFoldDB" id="A0A119HFE9"/>
<dbReference type="EMBL" id="LPHD01000049">
    <property type="protein sequence ID" value="KWA83821.1"/>
    <property type="molecule type" value="Genomic_DNA"/>
</dbReference>
<reference evidence="2 3" key="1">
    <citation type="submission" date="2015-11" db="EMBL/GenBank/DDBJ databases">
        <title>Expanding the genomic diversity of Burkholderia species for the development of highly accurate diagnostics.</title>
        <authorList>
            <person name="Sahl J."/>
            <person name="Keim P."/>
            <person name="Wagner D."/>
        </authorList>
    </citation>
    <scope>NUCLEOTIDE SEQUENCE [LARGE SCALE GENOMIC DNA]</scope>
    <source>
        <strain evidence="2 3">MSMB2087WGS</strain>
    </source>
</reference>
<dbReference type="RefSeq" id="WP_060192034.1">
    <property type="nucleotide sequence ID" value="NZ_LPHD01000049.1"/>
</dbReference>
<protein>
    <submittedName>
        <fullName evidence="2">Uncharacterized protein</fullName>
    </submittedName>
</protein>
<feature type="transmembrane region" description="Helical" evidence="1">
    <location>
        <begin position="105"/>
        <end position="126"/>
    </location>
</feature>
<comment type="caution">
    <text evidence="2">The sequence shown here is derived from an EMBL/GenBank/DDBJ whole genome shotgun (WGS) entry which is preliminary data.</text>
</comment>
<dbReference type="Proteomes" id="UP000060630">
    <property type="component" value="Unassembled WGS sequence"/>
</dbReference>